<proteinExistence type="predicted"/>
<feature type="transmembrane region" description="Helical" evidence="1">
    <location>
        <begin position="68"/>
        <end position="91"/>
    </location>
</feature>
<sequence>MADLSVLGAAGDYRRIAAMWVRSALAYRGSFVTMTISSFLMTFLDFVAIGLMFHVIDRLAGFELWQVALLYGASGIGIGIADMVIGSVELIGQHIRMGTLDAMLVRPVPLLVQVCADRFALRRLGRISQTVIVFGYGAWHVDWDLAKVAVAVLMCVGAVAIFFALFVGVSCVQFWTHDASEIANAFTYGGNTMTQYPLTIFPTEVAKSLTFVIPVAFTNWYSCLYLLDRPDPFGAPAWFALLPLPVGALMVGLALLVWRAGVRTYTSTGS</sequence>
<feature type="transmembrane region" description="Helical" evidence="1">
    <location>
        <begin position="148"/>
        <end position="175"/>
    </location>
</feature>
<evidence type="ECO:0000313" key="3">
    <source>
        <dbReference type="Proteomes" id="UP000580910"/>
    </source>
</evidence>
<dbReference type="AlphaFoldDB" id="A0A7W3P9I3"/>
<dbReference type="PANTHER" id="PTHR36833:SF1">
    <property type="entry name" value="INTEGRAL MEMBRANE TRANSPORT PROTEIN"/>
    <property type="match status" value="1"/>
</dbReference>
<protein>
    <submittedName>
        <fullName evidence="2">ABC-2 type transport system permease protein</fullName>
    </submittedName>
</protein>
<accession>A0A7W3P9I3</accession>
<evidence type="ECO:0000256" key="1">
    <source>
        <dbReference type="SAM" id="Phobius"/>
    </source>
</evidence>
<gene>
    <name evidence="2" type="ORF">FB382_001777</name>
</gene>
<name>A0A7W3P9I3_9ACTN</name>
<comment type="caution">
    <text evidence="2">The sequence shown here is derived from an EMBL/GenBank/DDBJ whole genome shotgun (WGS) entry which is preliminary data.</text>
</comment>
<dbReference type="Pfam" id="PF06182">
    <property type="entry name" value="ABC2_membrane_6"/>
    <property type="match status" value="1"/>
</dbReference>
<keyword evidence="1" id="KW-0812">Transmembrane</keyword>
<keyword evidence="1" id="KW-1133">Transmembrane helix</keyword>
<dbReference type="RefSeq" id="WP_343055537.1">
    <property type="nucleotide sequence ID" value="NZ_JACGXA010000001.1"/>
</dbReference>
<organism evidence="2 3">
    <name type="scientific">Nocardioides ginsengisegetis</name>
    <dbReference type="NCBI Taxonomy" id="661491"/>
    <lineage>
        <taxon>Bacteria</taxon>
        <taxon>Bacillati</taxon>
        <taxon>Actinomycetota</taxon>
        <taxon>Actinomycetes</taxon>
        <taxon>Propionibacteriales</taxon>
        <taxon>Nocardioidaceae</taxon>
        <taxon>Nocardioides</taxon>
    </lineage>
</organism>
<feature type="transmembrane region" description="Helical" evidence="1">
    <location>
        <begin position="31"/>
        <end position="56"/>
    </location>
</feature>
<reference evidence="2 3" key="1">
    <citation type="submission" date="2020-07" db="EMBL/GenBank/DDBJ databases">
        <title>Sequencing the genomes of 1000 actinobacteria strains.</title>
        <authorList>
            <person name="Klenk H.-P."/>
        </authorList>
    </citation>
    <scope>NUCLEOTIDE SEQUENCE [LARGE SCALE GENOMIC DNA]</scope>
    <source>
        <strain evidence="2 3">DSM 21349</strain>
    </source>
</reference>
<keyword evidence="3" id="KW-1185">Reference proteome</keyword>
<dbReference type="InterPro" id="IPR010390">
    <property type="entry name" value="ABC-2_transporter-like"/>
</dbReference>
<evidence type="ECO:0000313" key="2">
    <source>
        <dbReference type="EMBL" id="MBA8803486.1"/>
    </source>
</evidence>
<keyword evidence="1" id="KW-0472">Membrane</keyword>
<feature type="transmembrane region" description="Helical" evidence="1">
    <location>
        <begin position="237"/>
        <end position="258"/>
    </location>
</feature>
<dbReference type="Proteomes" id="UP000580910">
    <property type="component" value="Unassembled WGS sequence"/>
</dbReference>
<dbReference type="EMBL" id="JACGXA010000001">
    <property type="protein sequence ID" value="MBA8803486.1"/>
    <property type="molecule type" value="Genomic_DNA"/>
</dbReference>
<dbReference type="PANTHER" id="PTHR36833">
    <property type="entry name" value="SLR0610 PROTEIN-RELATED"/>
    <property type="match status" value="1"/>
</dbReference>